<name>A0A0C3DGN8_9AGAM</name>
<protein>
    <submittedName>
        <fullName evidence="2">Uncharacterized protein</fullName>
    </submittedName>
</protein>
<gene>
    <name evidence="2" type="ORF">SCLCIDRAFT_10951</name>
</gene>
<dbReference type="EMBL" id="KN822133">
    <property type="protein sequence ID" value="KIM55519.1"/>
    <property type="molecule type" value="Genomic_DNA"/>
</dbReference>
<dbReference type="InParanoid" id="A0A0C3DGN8"/>
<organism evidence="2 3">
    <name type="scientific">Scleroderma citrinum Foug A</name>
    <dbReference type="NCBI Taxonomy" id="1036808"/>
    <lineage>
        <taxon>Eukaryota</taxon>
        <taxon>Fungi</taxon>
        <taxon>Dikarya</taxon>
        <taxon>Basidiomycota</taxon>
        <taxon>Agaricomycotina</taxon>
        <taxon>Agaricomycetes</taxon>
        <taxon>Agaricomycetidae</taxon>
        <taxon>Boletales</taxon>
        <taxon>Sclerodermatineae</taxon>
        <taxon>Sclerodermataceae</taxon>
        <taxon>Scleroderma</taxon>
    </lineage>
</organism>
<evidence type="ECO:0000256" key="1">
    <source>
        <dbReference type="SAM" id="MobiDB-lite"/>
    </source>
</evidence>
<dbReference type="HOGENOM" id="CLU_1611756_0_0_1"/>
<proteinExistence type="predicted"/>
<sequence>MDPTSVSVAKSNIGSTAIGAALSPYFSQHKVVVQGLIKLHHLFWWQAVWSNDNNTDLNPHTAVIPPPDTDYIHVINILKDIRDNIDPVLDGRPSDAVYQDAKAHYDQLLKSGNINELLLRDVESTSTAATTTASRSRKQATESSCVRASKHQGQGAWQGDPQPQP</sequence>
<accession>A0A0C3DGN8</accession>
<dbReference type="OrthoDB" id="2672180at2759"/>
<feature type="region of interest" description="Disordered" evidence="1">
    <location>
        <begin position="126"/>
        <end position="165"/>
    </location>
</feature>
<evidence type="ECO:0000313" key="2">
    <source>
        <dbReference type="EMBL" id="KIM55519.1"/>
    </source>
</evidence>
<reference evidence="2 3" key="1">
    <citation type="submission" date="2014-04" db="EMBL/GenBank/DDBJ databases">
        <authorList>
            <consortium name="DOE Joint Genome Institute"/>
            <person name="Kuo A."/>
            <person name="Kohler A."/>
            <person name="Nagy L.G."/>
            <person name="Floudas D."/>
            <person name="Copeland A."/>
            <person name="Barry K.W."/>
            <person name="Cichocki N."/>
            <person name="Veneault-Fourrey C."/>
            <person name="LaButti K."/>
            <person name="Lindquist E.A."/>
            <person name="Lipzen A."/>
            <person name="Lundell T."/>
            <person name="Morin E."/>
            <person name="Murat C."/>
            <person name="Sun H."/>
            <person name="Tunlid A."/>
            <person name="Henrissat B."/>
            <person name="Grigoriev I.V."/>
            <person name="Hibbett D.S."/>
            <person name="Martin F."/>
            <person name="Nordberg H.P."/>
            <person name="Cantor M.N."/>
            <person name="Hua S.X."/>
        </authorList>
    </citation>
    <scope>NUCLEOTIDE SEQUENCE [LARGE SCALE GENOMIC DNA]</scope>
    <source>
        <strain evidence="2 3">Foug A</strain>
    </source>
</reference>
<reference evidence="3" key="2">
    <citation type="submission" date="2015-01" db="EMBL/GenBank/DDBJ databases">
        <title>Evolutionary Origins and Diversification of the Mycorrhizal Mutualists.</title>
        <authorList>
            <consortium name="DOE Joint Genome Institute"/>
            <consortium name="Mycorrhizal Genomics Consortium"/>
            <person name="Kohler A."/>
            <person name="Kuo A."/>
            <person name="Nagy L.G."/>
            <person name="Floudas D."/>
            <person name="Copeland A."/>
            <person name="Barry K.W."/>
            <person name="Cichocki N."/>
            <person name="Veneault-Fourrey C."/>
            <person name="LaButti K."/>
            <person name="Lindquist E.A."/>
            <person name="Lipzen A."/>
            <person name="Lundell T."/>
            <person name="Morin E."/>
            <person name="Murat C."/>
            <person name="Riley R."/>
            <person name="Ohm R."/>
            <person name="Sun H."/>
            <person name="Tunlid A."/>
            <person name="Henrissat B."/>
            <person name="Grigoriev I.V."/>
            <person name="Hibbett D.S."/>
            <person name="Martin F."/>
        </authorList>
    </citation>
    <scope>NUCLEOTIDE SEQUENCE [LARGE SCALE GENOMIC DNA]</scope>
    <source>
        <strain evidence="3">Foug A</strain>
    </source>
</reference>
<dbReference type="Proteomes" id="UP000053989">
    <property type="component" value="Unassembled WGS sequence"/>
</dbReference>
<dbReference type="AlphaFoldDB" id="A0A0C3DGN8"/>
<keyword evidence="3" id="KW-1185">Reference proteome</keyword>
<evidence type="ECO:0000313" key="3">
    <source>
        <dbReference type="Proteomes" id="UP000053989"/>
    </source>
</evidence>